<evidence type="ECO:0000313" key="2">
    <source>
        <dbReference type="EMBL" id="CCC89399.1"/>
    </source>
</evidence>
<dbReference type="AlphaFoldDB" id="G0UJ49"/>
<accession>G0UJ49</accession>
<organism evidence="2">
    <name type="scientific">Trypanosoma congolense (strain IL3000)</name>
    <dbReference type="NCBI Taxonomy" id="1068625"/>
    <lineage>
        <taxon>Eukaryota</taxon>
        <taxon>Discoba</taxon>
        <taxon>Euglenozoa</taxon>
        <taxon>Kinetoplastea</taxon>
        <taxon>Metakinetoplastina</taxon>
        <taxon>Trypanosomatida</taxon>
        <taxon>Trypanosomatidae</taxon>
        <taxon>Trypanosoma</taxon>
        <taxon>Nannomonas</taxon>
    </lineage>
</organism>
<dbReference type="InterPro" id="IPR002048">
    <property type="entry name" value="EF_hand_dom"/>
</dbReference>
<dbReference type="SUPFAM" id="SSF47473">
    <property type="entry name" value="EF-hand"/>
    <property type="match status" value="1"/>
</dbReference>
<reference evidence="2" key="1">
    <citation type="journal article" date="2012" name="Proc. Natl. Acad. Sci. U.S.A.">
        <title>Antigenic diversity is generated by distinct evolutionary mechanisms in African trypanosome species.</title>
        <authorList>
            <person name="Jackson A.P."/>
            <person name="Berry A."/>
            <person name="Aslett M."/>
            <person name="Allison H.C."/>
            <person name="Burton P."/>
            <person name="Vavrova-Anderson J."/>
            <person name="Brown R."/>
            <person name="Browne H."/>
            <person name="Corton N."/>
            <person name="Hauser H."/>
            <person name="Gamble J."/>
            <person name="Gilderthorp R."/>
            <person name="Marcello L."/>
            <person name="McQuillan J."/>
            <person name="Otto T.D."/>
            <person name="Quail M.A."/>
            <person name="Sanders M.J."/>
            <person name="van Tonder A."/>
            <person name="Ginger M.L."/>
            <person name="Field M.C."/>
            <person name="Barry J.D."/>
            <person name="Hertz-Fowler C."/>
            <person name="Berriman M."/>
        </authorList>
    </citation>
    <scope>NUCLEOTIDE SEQUENCE</scope>
    <source>
        <strain evidence="2">IL3000</strain>
    </source>
</reference>
<dbReference type="InterPro" id="IPR011992">
    <property type="entry name" value="EF-hand-dom_pair"/>
</dbReference>
<gene>
    <name evidence="2" type="ORF">TCIL3000_1_1670</name>
</gene>
<dbReference type="PROSITE" id="PS50222">
    <property type="entry name" value="EF_HAND_2"/>
    <property type="match status" value="1"/>
</dbReference>
<proteinExistence type="predicted"/>
<dbReference type="GO" id="GO:0005509">
    <property type="term" value="F:calcium ion binding"/>
    <property type="evidence" value="ECO:0007669"/>
    <property type="project" value="InterPro"/>
</dbReference>
<name>G0UJ49_TRYCI</name>
<evidence type="ECO:0000259" key="1">
    <source>
        <dbReference type="PROSITE" id="PS50222"/>
    </source>
</evidence>
<protein>
    <submittedName>
        <fullName evidence="2">Uncharacterized protein TCIL3000_1_1670</fullName>
    </submittedName>
</protein>
<feature type="domain" description="EF-hand" evidence="1">
    <location>
        <begin position="162"/>
        <end position="197"/>
    </location>
</feature>
<dbReference type="Gene3D" id="1.10.238.10">
    <property type="entry name" value="EF-hand"/>
    <property type="match status" value="1"/>
</dbReference>
<dbReference type="VEuPathDB" id="TriTrypDB:TcIL3000_1_1670"/>
<dbReference type="EMBL" id="HE575314">
    <property type="protein sequence ID" value="CCC89399.1"/>
    <property type="molecule type" value="Genomic_DNA"/>
</dbReference>
<sequence length="324" mass="38231">MTLSLAGTMTSFSLQHVARPSIRRRTKDDVLRVLRERVYQRRHRLMAYFTKLDRTRKGSVWKIEWVEAMRNVLNSDLPWFFLRSYLVAEDDDGRIWYSLFLVKFHNKLQSLWLNDWINSARDRLIQQQRANHRSQYVANAFNKSLVSYNEFCSVMRAIDYTMSDGQLFQLFVHFDERGTGFIDGHKFVQMLSESTSAHVGSDPLRWDLEAMEQLQCVVIQGRGQLPYLFKVNSKDCVLSKETFMWGLEQLGRGMRKQLTQKQKERIYEYLLERAPSRVVLFGQFLFMTTVFDNHTMGNSTIDVADINLVAYCLRNCSFSMFLKE</sequence>